<dbReference type="RefSeq" id="WP_003046320.1">
    <property type="nucleotide sequence ID" value="NZ_AIDX01000001.2"/>
</dbReference>
<gene>
    <name evidence="2" type="ORF">SCAZ3_01325</name>
</gene>
<comment type="caution">
    <text evidence="2">The sequence shown here is derived from an EMBL/GenBank/DDBJ whole genome shotgun (WGS) entry which is preliminary data.</text>
</comment>
<evidence type="ECO:0000313" key="2">
    <source>
        <dbReference type="EMBL" id="EIQ81038.1"/>
    </source>
</evidence>
<dbReference type="InterPro" id="IPR002525">
    <property type="entry name" value="Transp_IS110-like_N"/>
</dbReference>
<dbReference type="InterPro" id="IPR047650">
    <property type="entry name" value="Transpos_IS110"/>
</dbReference>
<dbReference type="GeneID" id="49628144"/>
<dbReference type="Pfam" id="PF01548">
    <property type="entry name" value="DEDD_Tnp_IS110"/>
    <property type="match status" value="1"/>
</dbReference>
<dbReference type="GO" id="GO:0003677">
    <property type="term" value="F:DNA binding"/>
    <property type="evidence" value="ECO:0007669"/>
    <property type="project" value="InterPro"/>
</dbReference>
<reference evidence="2 3" key="1">
    <citation type="journal article" date="2012" name="PLoS ONE">
        <title>Gene Repertoire Evolution of Streptococcus pyogenes Inferred from Phylogenomic Analysis with Streptococcus canis and Streptococcus dysgalactiae.</title>
        <authorList>
            <person name="Lefebure T."/>
            <person name="Richards V.P."/>
            <person name="Lang P."/>
            <person name="Pavinski-Bitar P."/>
            <person name="Stanhope M.J."/>
        </authorList>
    </citation>
    <scope>NUCLEOTIDE SEQUENCE [LARGE SCALE GENOMIC DNA]</scope>
    <source>
        <strain evidence="2 3">FSL Z3-227</strain>
    </source>
</reference>
<dbReference type="GO" id="GO:0006313">
    <property type="term" value="P:DNA transposition"/>
    <property type="evidence" value="ECO:0007669"/>
    <property type="project" value="InterPro"/>
</dbReference>
<dbReference type="Proteomes" id="UP000004423">
    <property type="component" value="Unassembled WGS sequence"/>
</dbReference>
<organism evidence="2 3">
    <name type="scientific">Streptococcus canis FSL Z3-227</name>
    <dbReference type="NCBI Taxonomy" id="482234"/>
    <lineage>
        <taxon>Bacteria</taxon>
        <taxon>Bacillati</taxon>
        <taxon>Bacillota</taxon>
        <taxon>Bacilli</taxon>
        <taxon>Lactobacillales</taxon>
        <taxon>Streptococcaceae</taxon>
        <taxon>Streptococcus</taxon>
    </lineage>
</organism>
<evidence type="ECO:0000259" key="1">
    <source>
        <dbReference type="Pfam" id="PF01548"/>
    </source>
</evidence>
<proteinExistence type="predicted"/>
<name>A0AAV3FPV3_STRCB</name>
<protein>
    <submittedName>
        <fullName evidence="2">Transposase</fullName>
    </submittedName>
</protein>
<dbReference type="AlphaFoldDB" id="A0AAV3FPV3"/>
<feature type="domain" description="Transposase IS110-like N-terminal" evidence="1">
    <location>
        <begin position="20"/>
        <end position="81"/>
    </location>
</feature>
<evidence type="ECO:0000313" key="3">
    <source>
        <dbReference type="Proteomes" id="UP000004423"/>
    </source>
</evidence>
<sequence>MERTTVANHFERNQKLMLYVGIDIAKNKHDVACINQNREAVISNFRFDNSYQGFNQLKQKLEQLSPITQDVKIALESTGHLVKSGSSHPRHALIQAAKLLSIYSPHFKAYLRLKISQEKHYTVAVTHVQKSLFV</sequence>
<accession>A0AAV3FPV3</accession>
<dbReference type="GO" id="GO:0004803">
    <property type="term" value="F:transposase activity"/>
    <property type="evidence" value="ECO:0007669"/>
    <property type="project" value="InterPro"/>
</dbReference>
<dbReference type="PANTHER" id="PTHR33055">
    <property type="entry name" value="TRANSPOSASE FOR INSERTION SEQUENCE ELEMENT IS1111A"/>
    <property type="match status" value="1"/>
</dbReference>
<dbReference type="EMBL" id="AIDX01000001">
    <property type="protein sequence ID" value="EIQ81038.1"/>
    <property type="molecule type" value="Genomic_DNA"/>
</dbReference>
<dbReference type="PANTHER" id="PTHR33055:SF15">
    <property type="entry name" value="TRANSPOSASE-RELATED"/>
    <property type="match status" value="1"/>
</dbReference>